<dbReference type="Pfam" id="PF04073">
    <property type="entry name" value="tRNA_edit"/>
    <property type="match status" value="1"/>
</dbReference>
<keyword evidence="3 4" id="KW-0456">Lyase</keyword>
<dbReference type="RefSeq" id="WP_098993710.1">
    <property type="nucleotide sequence ID" value="NZ_CP077110.1"/>
</dbReference>
<evidence type="ECO:0000256" key="4">
    <source>
        <dbReference type="PIRNR" id="PIRNR006181"/>
    </source>
</evidence>
<evidence type="ECO:0000256" key="2">
    <source>
        <dbReference type="ARBA" id="ARBA00022917"/>
    </source>
</evidence>
<proteinExistence type="inferred from homology"/>
<evidence type="ECO:0000256" key="1">
    <source>
        <dbReference type="ARBA" id="ARBA00009798"/>
    </source>
</evidence>
<keyword evidence="2 4" id="KW-0648">Protein biosynthesis</keyword>
<dbReference type="InterPro" id="IPR036754">
    <property type="entry name" value="YbaK/aa-tRNA-synt-asso_dom_sf"/>
</dbReference>
<dbReference type="GO" id="GO:0016829">
    <property type="term" value="F:lyase activity"/>
    <property type="evidence" value="ECO:0007669"/>
    <property type="project" value="UniProtKB-KW"/>
</dbReference>
<dbReference type="CDD" id="cd00002">
    <property type="entry name" value="YbaK_deacylase"/>
    <property type="match status" value="1"/>
</dbReference>
<dbReference type="GO" id="GO:0002161">
    <property type="term" value="F:aminoacyl-tRNA deacylase activity"/>
    <property type="evidence" value="ECO:0007669"/>
    <property type="project" value="InterPro"/>
</dbReference>
<protein>
    <recommendedName>
        <fullName evidence="4">Cys-tRNA(Pro)/Cys-tRNA(Cys) deacylase</fullName>
        <ecNumber evidence="4">4.2.-.-</ecNumber>
    </recommendedName>
</protein>
<comment type="similarity">
    <text evidence="1 4">Belongs to the prolyl-tRNA editing family. YbaK/EbsC subfamily.</text>
</comment>
<dbReference type="NCBIfam" id="TIGR00011">
    <property type="entry name" value="YbaK_EbsC"/>
    <property type="match status" value="1"/>
</dbReference>
<organism evidence="6 7">
    <name type="scientific">Fusobacterium nucleatum subsp. polymorphum</name>
    <name type="common">Fusobacterium polymorphum</name>
    <dbReference type="NCBI Taxonomy" id="76857"/>
    <lineage>
        <taxon>Bacteria</taxon>
        <taxon>Fusobacteriati</taxon>
        <taxon>Fusobacteriota</taxon>
        <taxon>Fusobacteriia</taxon>
        <taxon>Fusobacteriales</taxon>
        <taxon>Fusobacteriaceae</taxon>
        <taxon>Fusobacterium</taxon>
    </lineage>
</organism>
<dbReference type="PIRSF" id="PIRSF006181">
    <property type="entry name" value="EbsC_YbaK"/>
    <property type="match status" value="1"/>
</dbReference>
<sequence length="167" mass="18970">MKKTNAIRELETHKIEHIVREYEVDEEHLDAVSVALKTNEDITRVFKTLVLLNEKREMVVACIPGMEKLDLKKLAKLSNHKKLEMLPMKDLLSMTGYVRGGCSPIGIKKRHTTFIHESALDNKTILVSGGLRGLQIEIEPQKLIDYLKMVVGDIIEDVEVKNIAILN</sequence>
<dbReference type="Gene3D" id="3.90.960.10">
    <property type="entry name" value="YbaK/aminoacyl-tRNA synthetase-associated domain"/>
    <property type="match status" value="1"/>
</dbReference>
<name>A0A2C6AKS6_FUSNP</name>
<dbReference type="EMBL" id="NIRQ01000001">
    <property type="protein sequence ID" value="PHI12490.1"/>
    <property type="molecule type" value="Genomic_DNA"/>
</dbReference>
<dbReference type="InterPro" id="IPR004369">
    <property type="entry name" value="Prolyl-tRNA_editing_YbaK/EbsC"/>
</dbReference>
<dbReference type="GO" id="GO:0006412">
    <property type="term" value="P:translation"/>
    <property type="evidence" value="ECO:0007669"/>
    <property type="project" value="UniProtKB-KW"/>
</dbReference>
<feature type="domain" description="YbaK/aminoacyl-tRNA synthetase-associated" evidence="5">
    <location>
        <begin position="33"/>
        <end position="145"/>
    </location>
</feature>
<evidence type="ECO:0000256" key="3">
    <source>
        <dbReference type="ARBA" id="ARBA00023239"/>
    </source>
</evidence>
<accession>A0A2C6AKS6</accession>
<reference evidence="6 7" key="1">
    <citation type="submission" date="2017-06" db="EMBL/GenBank/DDBJ databases">
        <title>Draft genome sequence of Fusobacterium nucleatum subsp. polymorphum KCOM 1330 (=ChDC F330).</title>
        <authorList>
            <person name="Kook J.-K."/>
            <person name="Park S.-N."/>
            <person name="Lim Y.K."/>
            <person name="Roh H."/>
        </authorList>
    </citation>
    <scope>NUCLEOTIDE SEQUENCE [LARGE SCALE GENOMIC DNA]</scope>
    <source>
        <strain evidence="7">KCOM 1330 (ChDC F330)</strain>
    </source>
</reference>
<dbReference type="InterPro" id="IPR007214">
    <property type="entry name" value="YbaK/aa-tRNA-synth-assoc-dom"/>
</dbReference>
<comment type="caution">
    <text evidence="6">The sequence shown here is derived from an EMBL/GenBank/DDBJ whole genome shotgun (WGS) entry which is preliminary data.</text>
</comment>
<dbReference type="PANTHER" id="PTHR30411">
    <property type="entry name" value="CYTOPLASMIC PROTEIN"/>
    <property type="match status" value="1"/>
</dbReference>
<dbReference type="AlphaFoldDB" id="A0A2C6AKS6"/>
<evidence type="ECO:0000259" key="5">
    <source>
        <dbReference type="Pfam" id="PF04073"/>
    </source>
</evidence>
<dbReference type="EC" id="4.2.-.-" evidence="4"/>
<dbReference type="PANTHER" id="PTHR30411:SF0">
    <property type="entry name" value="CYS-TRNA(PRO)_CYS-TRNA(CYS) DEACYLASE YBAK"/>
    <property type="match status" value="1"/>
</dbReference>
<dbReference type="Proteomes" id="UP000221852">
    <property type="component" value="Unassembled WGS sequence"/>
</dbReference>
<dbReference type="SUPFAM" id="SSF55826">
    <property type="entry name" value="YbaK/ProRS associated domain"/>
    <property type="match status" value="1"/>
</dbReference>
<evidence type="ECO:0000313" key="6">
    <source>
        <dbReference type="EMBL" id="PHI12490.1"/>
    </source>
</evidence>
<gene>
    <name evidence="6" type="ORF">CBG59_01140</name>
</gene>
<evidence type="ECO:0000313" key="7">
    <source>
        <dbReference type="Proteomes" id="UP000221852"/>
    </source>
</evidence>